<protein>
    <submittedName>
        <fullName evidence="1">Uncharacterized protein</fullName>
    </submittedName>
</protein>
<keyword evidence="2" id="KW-1185">Reference proteome</keyword>
<evidence type="ECO:0000313" key="2">
    <source>
        <dbReference type="Proteomes" id="UP000282323"/>
    </source>
</evidence>
<organism evidence="1 2">
    <name type="scientific">Natrarchaeobius chitinivorans</name>
    <dbReference type="NCBI Taxonomy" id="1679083"/>
    <lineage>
        <taxon>Archaea</taxon>
        <taxon>Methanobacteriati</taxon>
        <taxon>Methanobacteriota</taxon>
        <taxon>Stenosarchaea group</taxon>
        <taxon>Halobacteria</taxon>
        <taxon>Halobacteriales</taxon>
        <taxon>Natrialbaceae</taxon>
        <taxon>Natrarchaeobius</taxon>
    </lineage>
</organism>
<comment type="caution">
    <text evidence="1">The sequence shown here is derived from an EMBL/GenBank/DDBJ whole genome shotgun (WGS) entry which is preliminary data.</text>
</comment>
<reference evidence="1 2" key="1">
    <citation type="submission" date="2018-10" db="EMBL/GenBank/DDBJ databases">
        <title>Natrarchaeobius chitinivorans gen. nov., sp. nov., and Natrarchaeobius haloalkaliphilus sp. nov., alkaliphilic, chitin-utilizing haloarchaea from hypersaline alkaline lakes.</title>
        <authorList>
            <person name="Sorokin D.Y."/>
            <person name="Elcheninov A.G."/>
            <person name="Kostrikina N.A."/>
            <person name="Bale N.J."/>
            <person name="Sinninghe Damste J.S."/>
            <person name="Khijniak T.V."/>
            <person name="Kublanov I.V."/>
            <person name="Toshchakov S.V."/>
        </authorList>
    </citation>
    <scope>NUCLEOTIDE SEQUENCE [LARGE SCALE GENOMIC DNA]</scope>
    <source>
        <strain evidence="1 2">AArcht4T</strain>
    </source>
</reference>
<dbReference type="AlphaFoldDB" id="A0A3N6LXU1"/>
<gene>
    <name evidence="1" type="ORF">EA473_14070</name>
</gene>
<sequence>MSSYEYEIQAIYGDSIEPASRLSESERTRLTASKRVVDQNYFELDQYIDGTLATNPIYLCSRDRRQEAGFEVLRLLHNYLASLYSFNETVRVLCNRRTRDGTSLSSGAFSPSSSDDSYYGRKLEFLRGLRTDFQHGGFSCLTFETSGTLGEFAGYHVVFDRQAFLEESGLREPQRFLTSTNESERQYPLCFVARFHTERLQSFYTELEAWFKSASHE</sequence>
<accession>A0A3N6LXU1</accession>
<name>A0A3N6LXU1_NATCH</name>
<dbReference type="EMBL" id="REGA01000012">
    <property type="protein sequence ID" value="RQG93837.1"/>
    <property type="molecule type" value="Genomic_DNA"/>
</dbReference>
<evidence type="ECO:0000313" key="1">
    <source>
        <dbReference type="EMBL" id="RQG93837.1"/>
    </source>
</evidence>
<proteinExistence type="predicted"/>
<dbReference type="Proteomes" id="UP000282323">
    <property type="component" value="Unassembled WGS sequence"/>
</dbReference>